<dbReference type="Proteomes" id="UP000071859">
    <property type="component" value="Unassembled WGS sequence"/>
</dbReference>
<gene>
    <name evidence="2" type="ORF">AWB78_04422</name>
</gene>
<protein>
    <submittedName>
        <fullName evidence="2">Uncharacterized protein</fullName>
    </submittedName>
</protein>
<dbReference type="EMBL" id="FCOX02000024">
    <property type="protein sequence ID" value="SAK86248.1"/>
    <property type="molecule type" value="Genomic_DNA"/>
</dbReference>
<feature type="compositionally biased region" description="Polar residues" evidence="1">
    <location>
        <begin position="76"/>
        <end position="99"/>
    </location>
</feature>
<proteinExistence type="predicted"/>
<keyword evidence="3" id="KW-1185">Reference proteome</keyword>
<sequence length="99" mass="9572">MRIVIETDERASTSAMTQPATGPIDASPATATNAGPPSAALLRAVGGAAAEPAQTTYRDGMDGGGPSLELVKAVQSAPSTESVDGASGMNTNGGAAPSS</sequence>
<evidence type="ECO:0000313" key="2">
    <source>
        <dbReference type="EMBL" id="SAK86248.1"/>
    </source>
</evidence>
<feature type="compositionally biased region" description="Basic and acidic residues" evidence="1">
    <location>
        <begin position="1"/>
        <end position="11"/>
    </location>
</feature>
<dbReference type="AlphaFoldDB" id="A0A158CV98"/>
<evidence type="ECO:0000256" key="1">
    <source>
        <dbReference type="SAM" id="MobiDB-lite"/>
    </source>
</evidence>
<name>A0A158CV98_9BURK</name>
<organism evidence="2 3">
    <name type="scientific">Caballeronia calidae</name>
    <dbReference type="NCBI Taxonomy" id="1777139"/>
    <lineage>
        <taxon>Bacteria</taxon>
        <taxon>Pseudomonadati</taxon>
        <taxon>Pseudomonadota</taxon>
        <taxon>Betaproteobacteria</taxon>
        <taxon>Burkholderiales</taxon>
        <taxon>Burkholderiaceae</taxon>
        <taxon>Caballeronia</taxon>
    </lineage>
</organism>
<reference evidence="2" key="1">
    <citation type="submission" date="2016-01" db="EMBL/GenBank/DDBJ databases">
        <authorList>
            <person name="Peeters C."/>
        </authorList>
    </citation>
    <scope>NUCLEOTIDE SEQUENCE</scope>
    <source>
        <strain evidence="2">LMG 29321</strain>
    </source>
</reference>
<feature type="region of interest" description="Disordered" evidence="1">
    <location>
        <begin position="1"/>
        <end position="37"/>
    </location>
</feature>
<feature type="region of interest" description="Disordered" evidence="1">
    <location>
        <begin position="73"/>
        <end position="99"/>
    </location>
</feature>
<accession>A0A158CV98</accession>
<comment type="caution">
    <text evidence="2">The sequence shown here is derived from an EMBL/GenBank/DDBJ whole genome shotgun (WGS) entry which is preliminary data.</text>
</comment>
<evidence type="ECO:0000313" key="3">
    <source>
        <dbReference type="Proteomes" id="UP000071859"/>
    </source>
</evidence>
<dbReference type="RefSeq" id="WP_062607955.1">
    <property type="nucleotide sequence ID" value="NZ_FCOX02000024.1"/>
</dbReference>